<reference evidence="6" key="1">
    <citation type="submission" date="2014-12" db="EMBL/GenBank/DDBJ databases">
        <title>Genome Sequence of Valsa Canker Pathogens Uncovers a Specific Adaption of Colonization on Woody Bark.</title>
        <authorList>
            <person name="Yin Z."/>
            <person name="Liu H."/>
            <person name="Gao X."/>
            <person name="Li Z."/>
            <person name="Song N."/>
            <person name="Ke X."/>
            <person name="Dai Q."/>
            <person name="Wu Y."/>
            <person name="Sun Y."/>
            <person name="Xu J.-R."/>
            <person name="Kang Z.K."/>
            <person name="Wang L."/>
            <person name="Huang L."/>
        </authorList>
    </citation>
    <scope>NUCLEOTIDE SEQUENCE [LARGE SCALE GENOMIC DNA]</scope>
    <source>
        <strain evidence="6">03-8</strain>
    </source>
</reference>
<proteinExistence type="inferred from homology"/>
<dbReference type="InterPro" id="IPR036935">
    <property type="entry name" value="Ribosomal_bL9_N_sf"/>
</dbReference>
<name>A0A194VPI1_CYTMA</name>
<dbReference type="Proteomes" id="UP000078559">
    <property type="component" value="Chromosome 2"/>
</dbReference>
<dbReference type="GO" id="GO:1990904">
    <property type="term" value="C:ribonucleoprotein complex"/>
    <property type="evidence" value="ECO:0007669"/>
    <property type="project" value="UniProtKB-KW"/>
</dbReference>
<dbReference type="EMBL" id="CM003099">
    <property type="protein sequence ID" value="KUI65887.1"/>
    <property type="molecule type" value="Genomic_DNA"/>
</dbReference>
<evidence type="ECO:0000313" key="6">
    <source>
        <dbReference type="EMBL" id="KUI65887.1"/>
    </source>
</evidence>
<evidence type="ECO:0000256" key="3">
    <source>
        <dbReference type="ARBA" id="ARBA00023274"/>
    </source>
</evidence>
<evidence type="ECO:0000313" key="7">
    <source>
        <dbReference type="Proteomes" id="UP000078559"/>
    </source>
</evidence>
<dbReference type="Pfam" id="PF01281">
    <property type="entry name" value="Ribosomal_L9_N"/>
    <property type="match status" value="1"/>
</dbReference>
<accession>A0A194VPI1</accession>
<dbReference type="GO" id="GO:0005840">
    <property type="term" value="C:ribosome"/>
    <property type="evidence" value="ECO:0007669"/>
    <property type="project" value="UniProtKB-KW"/>
</dbReference>
<dbReference type="Gene3D" id="3.40.5.10">
    <property type="entry name" value="Ribosomal protein L9, N-terminal domain"/>
    <property type="match status" value="1"/>
</dbReference>
<gene>
    <name evidence="6" type="ORF">VM1G_01519</name>
</gene>
<dbReference type="InterPro" id="IPR020070">
    <property type="entry name" value="Ribosomal_bL9_N"/>
</dbReference>
<evidence type="ECO:0000256" key="4">
    <source>
        <dbReference type="SAM" id="MobiDB-lite"/>
    </source>
</evidence>
<evidence type="ECO:0000256" key="1">
    <source>
        <dbReference type="ARBA" id="ARBA00010605"/>
    </source>
</evidence>
<feature type="region of interest" description="Disordered" evidence="4">
    <location>
        <begin position="216"/>
        <end position="277"/>
    </location>
</feature>
<dbReference type="PANTHER" id="PTHR21368">
    <property type="entry name" value="50S RIBOSOMAL PROTEIN L9"/>
    <property type="match status" value="1"/>
</dbReference>
<dbReference type="InterPro" id="IPR009027">
    <property type="entry name" value="Ribosomal_bL9/RNase_H1_N"/>
</dbReference>
<evidence type="ECO:0000256" key="2">
    <source>
        <dbReference type="ARBA" id="ARBA00022980"/>
    </source>
</evidence>
<keyword evidence="2" id="KW-0689">Ribosomal protein</keyword>
<feature type="compositionally biased region" description="Basic and acidic residues" evidence="4">
    <location>
        <begin position="236"/>
        <end position="277"/>
    </location>
</feature>
<organism evidence="6 7">
    <name type="scientific">Cytospora mali</name>
    <name type="common">Apple Valsa canker fungus</name>
    <name type="synonym">Valsa mali</name>
    <dbReference type="NCBI Taxonomy" id="578113"/>
    <lineage>
        <taxon>Eukaryota</taxon>
        <taxon>Fungi</taxon>
        <taxon>Dikarya</taxon>
        <taxon>Ascomycota</taxon>
        <taxon>Pezizomycotina</taxon>
        <taxon>Sordariomycetes</taxon>
        <taxon>Sordariomycetidae</taxon>
        <taxon>Diaporthales</taxon>
        <taxon>Cytosporaceae</taxon>
        <taxon>Cytospora</taxon>
    </lineage>
</organism>
<feature type="domain" description="Ribosomal protein L9" evidence="5">
    <location>
        <begin position="89"/>
        <end position="133"/>
    </location>
</feature>
<evidence type="ECO:0000259" key="5">
    <source>
        <dbReference type="Pfam" id="PF01281"/>
    </source>
</evidence>
<comment type="similarity">
    <text evidence="1">Belongs to the bacterial ribosomal protein bL9 family.</text>
</comment>
<keyword evidence="3" id="KW-0687">Ribonucleoprotein</keyword>
<dbReference type="AlphaFoldDB" id="A0A194VPI1"/>
<dbReference type="GO" id="GO:0003735">
    <property type="term" value="F:structural constituent of ribosome"/>
    <property type="evidence" value="ECO:0007669"/>
    <property type="project" value="InterPro"/>
</dbReference>
<keyword evidence="7" id="KW-1185">Reference proteome</keyword>
<protein>
    <recommendedName>
        <fullName evidence="5">Ribosomal protein L9 domain-containing protein</fullName>
    </recommendedName>
</protein>
<sequence>MKLSLTPKYFRLHVGAAKATRDYQTRCTAGRENAAVPSTTMVSPMMTRPTCLACLRRITRATAASLSPILTQVRGKKTSGRPKDAGVVVRLLKDIKGFGKEGAIFRTERGRMRNMWYPTKKAEYMTTARLQQLGLSKTDIGERDPMYGMQVEMEEEIVEDAVEAVAGLPGAKSTPAHGVEIEHVAPNRALELLTTMVPATIVFERLLKHAPSTIAANNPQAESPAEEETVKVLSPLERRRAKMLEPEQPEKTPEELEAERKAHEEELERERKSEEEEAEKLKEIYGSVTARDIAAFIQEKLLLDPEASRIHVQAEEIKFLGHAAGVDKVEKIGKFEIEIRTHVGKDRVEPLRKTVEIAAA</sequence>
<dbReference type="OrthoDB" id="2150604at2759"/>
<dbReference type="InterPro" id="IPR000244">
    <property type="entry name" value="Ribosomal_bL9"/>
</dbReference>
<dbReference type="GO" id="GO:0006412">
    <property type="term" value="P:translation"/>
    <property type="evidence" value="ECO:0007669"/>
    <property type="project" value="InterPro"/>
</dbReference>
<dbReference type="SUPFAM" id="SSF55658">
    <property type="entry name" value="L9 N-domain-like"/>
    <property type="match status" value="1"/>
</dbReference>